<dbReference type="Ensembl" id="ENSOCUT00000064057.1">
    <property type="protein sequence ID" value="ENSOCUP00000032481.1"/>
    <property type="gene ID" value="ENSOCUG00000038486.1"/>
</dbReference>
<dbReference type="Pfam" id="PF00078">
    <property type="entry name" value="RVT_1"/>
    <property type="match status" value="1"/>
</dbReference>
<sequence length="1288" mass="150854">MGSSKHILENISGKMAGQSHYVSIVTLNINGLNSSVKRHRLADWLTEHNPTICCLQETHLSNKEACRLKVKGWKKIFHANRNQKKAGVAILISDKINFNTKTVKRDKEGHYIMIKGSIQQEDVTIINVYAPNYRAPVYLKDMLRDLKGDLDSNTIVLGDFNTPLSEIDRSSGQKINKETADLNDTIAQMDLTDIYRTFNPTSTDFTFFSAAHGTFSRIDHILGHKASLSKFKRIRIIPCSFSDHSGMKLEISNSGNPRKYANTWRLNNMLLNEHWVIQEIKREIKNFLEVNEDNNTTYQNLWDTAKAVLRGKFIAIGAYTKKLERYQINELSAHLKDLEKLQQTKPKSSRRREIIKTREEINRIESKKTLQKISQARSWFFEKINKIDTPLAQLTKKRREKTQINKIRDEKGNVTTDTTEIKRIIRNYYKDLYASKQENLSEMDRFLDTCNLPKLNHEDIENLNRPITETEIETVIKALPTKKSPGPDGFTAEFYQTFKEELIPFLLKLFRTIEKEGILPNSFYEASITLIPKPEKDAALKENYRPISLMNIDAKILNKILANRIQQHIRKIIHPDQVGFIPGMQGWFNIRKSINVIHHINRLQKKNHMVISIDAEKAFDKIQHPFMMKTLSKLGIEGTFLNIIKAIYKKPTASILLNGEKLEAFPLKSGTRQGCPLSPLLFNIVLEVLARAIRQEKEIKGIQIKKEEVKLSLFADDMILYLEDPKNSTKRLLELIEEFGKVAGYKINAQKSTAFVYTSNAMTEKELLRSIPFTIATKTIKYLGINLTKDVKDLYDENYKTLKKEIEEDTKKWKNLPCSWIGRINIIKMSILPKAIYRFNAIPIKIPKTFFADLEKMMLKFIWRHKRPRIAKAILYNKNKAGGITIPDFRTYYRAVVIKTAWYWYRNRWIDQWNRIETPEINPNIYSQLIFDQGSKTNPWSKDSLFNKWCWENWISTCRIMKQDPYLTPYTKIHSTWIKDLNLRPDTIKLLENIGETLQDIGTGKEFLEKTREAQTVKAKINYWDCIKLRSFCTAKETVRRVKRQPTEWEKIFANYATDKGLITRIYKEIKKLHKNKTNNPLKRWAKDFNRHFSKEEIQMANRHMKKCSRSLAIREMQIKTTMRFHLTPVRMAHIQKSTNNRCWRGCGEKGTLTHCWWECKLVKPLWKSVWRFLRNLNITLPFDPAIPLLGIYPKEFKLINKKAVCTLMFIAAQFTIAKTWNQPKCPSTVDWIKKLWDMYSLEYYTAVRNNEIQSFATKWRNLEHIMLSEVSRSQRDKYHMFSLIGDN</sequence>
<evidence type="ECO:0000313" key="4">
    <source>
        <dbReference type="Proteomes" id="UP000001811"/>
    </source>
</evidence>
<dbReference type="SUPFAM" id="SSF56672">
    <property type="entry name" value="DNA/RNA polymerases"/>
    <property type="match status" value="1"/>
</dbReference>
<reference evidence="3 4" key="1">
    <citation type="journal article" date="2011" name="Nature">
        <title>A high-resolution map of human evolutionary constraint using 29 mammals.</title>
        <authorList>
            <person name="Lindblad-Toh K."/>
            <person name="Garber M."/>
            <person name="Zuk O."/>
            <person name="Lin M.F."/>
            <person name="Parker B.J."/>
            <person name="Washietl S."/>
            <person name="Kheradpour P."/>
            <person name="Ernst J."/>
            <person name="Jordan G."/>
            <person name="Mauceli E."/>
            <person name="Ward L.D."/>
            <person name="Lowe C.B."/>
            <person name="Holloway A.K."/>
            <person name="Clamp M."/>
            <person name="Gnerre S."/>
            <person name="Alfoldi J."/>
            <person name="Beal K."/>
            <person name="Chang J."/>
            <person name="Clawson H."/>
            <person name="Cuff J."/>
            <person name="Di Palma F."/>
            <person name="Fitzgerald S."/>
            <person name="Flicek P."/>
            <person name="Guttman M."/>
            <person name="Hubisz M.J."/>
            <person name="Jaffe D.B."/>
            <person name="Jungreis I."/>
            <person name="Kent W.J."/>
            <person name="Kostka D."/>
            <person name="Lara M."/>
            <person name="Martins A.L."/>
            <person name="Massingham T."/>
            <person name="Moltke I."/>
            <person name="Raney B.J."/>
            <person name="Rasmussen M.D."/>
            <person name="Robinson J."/>
            <person name="Stark A."/>
            <person name="Vilella A.J."/>
            <person name="Wen J."/>
            <person name="Xie X."/>
            <person name="Zody M.C."/>
            <person name="Baldwin J."/>
            <person name="Bloom T."/>
            <person name="Chin C.W."/>
            <person name="Heiman D."/>
            <person name="Nicol R."/>
            <person name="Nusbaum C."/>
            <person name="Young S."/>
            <person name="Wilkinson J."/>
            <person name="Worley K.C."/>
            <person name="Kovar C.L."/>
            <person name="Muzny D.M."/>
            <person name="Gibbs R.A."/>
            <person name="Cree A."/>
            <person name="Dihn H.H."/>
            <person name="Fowler G."/>
            <person name="Jhangiani S."/>
            <person name="Joshi V."/>
            <person name="Lee S."/>
            <person name="Lewis L.R."/>
            <person name="Nazareth L.V."/>
            <person name="Okwuonu G."/>
            <person name="Santibanez J."/>
            <person name="Warren W.C."/>
            <person name="Mardis E.R."/>
            <person name="Weinstock G.M."/>
            <person name="Wilson R.K."/>
            <person name="Delehaunty K."/>
            <person name="Dooling D."/>
            <person name="Fronik C."/>
            <person name="Fulton L."/>
            <person name="Fulton B."/>
            <person name="Graves T."/>
            <person name="Minx P."/>
            <person name="Sodergren E."/>
            <person name="Birney E."/>
            <person name="Margulies E.H."/>
            <person name="Herrero J."/>
            <person name="Green E.D."/>
            <person name="Haussler D."/>
            <person name="Siepel A."/>
            <person name="Goldman N."/>
            <person name="Pollard K.S."/>
            <person name="Pedersen J.S."/>
            <person name="Lander E.S."/>
            <person name="Kellis M."/>
        </authorList>
    </citation>
    <scope>NUCLEOTIDE SEQUENCE [LARGE SCALE GENOMIC DNA]</scope>
    <source>
        <strain evidence="3 4">Thorbecke inbred</strain>
    </source>
</reference>
<keyword evidence="4" id="KW-1185">Reference proteome</keyword>
<feature type="domain" description="Reverse transcriptase" evidence="2">
    <location>
        <begin position="512"/>
        <end position="787"/>
    </location>
</feature>
<dbReference type="FunCoup" id="A0A5F9CFV3">
    <property type="interactions" value="1"/>
</dbReference>
<name>A0A5F9CFV3_RABIT</name>
<dbReference type="InterPro" id="IPR043502">
    <property type="entry name" value="DNA/RNA_pol_sf"/>
</dbReference>
<dbReference type="GO" id="GO:0003964">
    <property type="term" value="F:RNA-directed DNA polymerase activity"/>
    <property type="evidence" value="ECO:0007669"/>
    <property type="project" value="UniProtKB-EC"/>
</dbReference>
<dbReference type="InParanoid" id="A0A5F9CFV3"/>
<organism evidence="3 4">
    <name type="scientific">Oryctolagus cuniculus</name>
    <name type="common">Rabbit</name>
    <dbReference type="NCBI Taxonomy" id="9986"/>
    <lineage>
        <taxon>Eukaryota</taxon>
        <taxon>Metazoa</taxon>
        <taxon>Chordata</taxon>
        <taxon>Craniata</taxon>
        <taxon>Vertebrata</taxon>
        <taxon>Euteleostomi</taxon>
        <taxon>Mammalia</taxon>
        <taxon>Eutheria</taxon>
        <taxon>Euarchontoglires</taxon>
        <taxon>Glires</taxon>
        <taxon>Lagomorpha</taxon>
        <taxon>Leporidae</taxon>
        <taxon>Oryctolagus</taxon>
    </lineage>
</organism>
<dbReference type="CDD" id="cd01650">
    <property type="entry name" value="RT_nLTR_like"/>
    <property type="match status" value="1"/>
</dbReference>
<dbReference type="EMBL" id="AAGW02024474">
    <property type="status" value="NOT_ANNOTATED_CDS"/>
    <property type="molecule type" value="Genomic_DNA"/>
</dbReference>
<protein>
    <recommendedName>
        <fullName evidence="1">RNA-directed DNA polymerase</fullName>
        <ecNumber evidence="1">2.7.7.49</ecNumber>
    </recommendedName>
</protein>
<dbReference type="PANTHER" id="PTHR19446">
    <property type="entry name" value="REVERSE TRANSCRIPTASES"/>
    <property type="match status" value="1"/>
</dbReference>
<evidence type="ECO:0000313" key="3">
    <source>
        <dbReference type="Ensembl" id="ENSOCUP00000032481.1"/>
    </source>
</evidence>
<dbReference type="EC" id="2.7.7.49" evidence="1"/>
<dbReference type="PROSITE" id="PS50878">
    <property type="entry name" value="RT_POL"/>
    <property type="match status" value="1"/>
</dbReference>
<dbReference type="InterPro" id="IPR000477">
    <property type="entry name" value="RT_dom"/>
</dbReference>
<dbReference type="Gene3D" id="3.60.10.10">
    <property type="entry name" value="Endonuclease/exonuclease/phosphatase"/>
    <property type="match status" value="1"/>
</dbReference>
<proteinExistence type="predicted"/>
<dbReference type="Pfam" id="PF03372">
    <property type="entry name" value="Exo_endo_phos"/>
    <property type="match status" value="1"/>
</dbReference>
<evidence type="ECO:0000259" key="2">
    <source>
        <dbReference type="PROSITE" id="PS50878"/>
    </source>
</evidence>
<dbReference type="InterPro" id="IPR005135">
    <property type="entry name" value="Endo/exonuclease/phosphatase"/>
</dbReference>
<dbReference type="SMR" id="A0A5F9CFV3"/>
<dbReference type="InterPro" id="IPR036691">
    <property type="entry name" value="Endo/exonu/phosph_ase_sf"/>
</dbReference>
<reference evidence="3" key="2">
    <citation type="submission" date="2025-08" db="UniProtKB">
        <authorList>
            <consortium name="Ensembl"/>
        </authorList>
    </citation>
    <scope>IDENTIFICATION</scope>
    <source>
        <strain evidence="3">Thorbecke</strain>
    </source>
</reference>
<accession>A0A5F9CFV3</accession>
<dbReference type="Bgee" id="ENSOCUG00000038486">
    <property type="expression patterns" value="Expressed in cardiovascular system and 3 other cell types or tissues"/>
</dbReference>
<evidence type="ECO:0000256" key="1">
    <source>
        <dbReference type="ARBA" id="ARBA00012493"/>
    </source>
</evidence>
<dbReference type="Proteomes" id="UP000001811">
    <property type="component" value="Chromosome 17"/>
</dbReference>
<dbReference type="GeneTree" id="ENSGT01150000286925"/>
<dbReference type="CDD" id="cd09076">
    <property type="entry name" value="L1-EN"/>
    <property type="match status" value="1"/>
</dbReference>
<dbReference type="STRING" id="9986.ENSOCUP00000032481"/>
<dbReference type="SUPFAM" id="SSF56219">
    <property type="entry name" value="DNase I-like"/>
    <property type="match status" value="1"/>
</dbReference>
<reference evidence="3" key="3">
    <citation type="submission" date="2025-09" db="UniProtKB">
        <authorList>
            <consortium name="Ensembl"/>
        </authorList>
    </citation>
    <scope>IDENTIFICATION</scope>
    <source>
        <strain evidence="3">Thorbecke</strain>
    </source>
</reference>